<dbReference type="EMBL" id="LSLI01000001">
    <property type="protein sequence ID" value="KXS33820.1"/>
    <property type="molecule type" value="Genomic_DNA"/>
</dbReference>
<feature type="domain" description="Transglutaminase-like" evidence="2">
    <location>
        <begin position="390"/>
        <end position="461"/>
    </location>
</feature>
<reference evidence="3 4" key="1">
    <citation type="submission" date="2016-02" db="EMBL/GenBank/DDBJ databases">
        <authorList>
            <person name="Wen L."/>
            <person name="He K."/>
            <person name="Yang H."/>
        </authorList>
    </citation>
    <scope>NUCLEOTIDE SEQUENCE [LARGE SCALE GENOMIC DNA]</scope>
    <source>
        <strain evidence="3">ShG14-8</strain>
    </source>
</reference>
<feature type="transmembrane region" description="Helical" evidence="1">
    <location>
        <begin position="536"/>
        <end position="556"/>
    </location>
</feature>
<feature type="transmembrane region" description="Helical" evidence="1">
    <location>
        <begin position="123"/>
        <end position="141"/>
    </location>
</feature>
<feature type="transmembrane region" description="Helical" evidence="1">
    <location>
        <begin position="100"/>
        <end position="117"/>
    </location>
</feature>
<dbReference type="PANTHER" id="PTHR42736">
    <property type="entry name" value="PROTEIN-GLUTAMINE GAMMA-GLUTAMYLTRANSFERASE"/>
    <property type="match status" value="1"/>
</dbReference>
<evidence type="ECO:0000313" key="3">
    <source>
        <dbReference type="EMBL" id="KXS33820.1"/>
    </source>
</evidence>
<proteinExistence type="predicted"/>
<dbReference type="Pfam" id="PF01841">
    <property type="entry name" value="Transglut_core"/>
    <property type="match status" value="1"/>
</dbReference>
<keyword evidence="1" id="KW-0472">Membrane</keyword>
<evidence type="ECO:0000259" key="2">
    <source>
        <dbReference type="SMART" id="SM00460"/>
    </source>
</evidence>
<dbReference type="Proteomes" id="UP000070578">
    <property type="component" value="Unassembled WGS sequence"/>
</dbReference>
<dbReference type="InterPro" id="IPR021878">
    <property type="entry name" value="TgpA_N"/>
</dbReference>
<gene>
    <name evidence="3" type="ORF">AWT59_0035</name>
</gene>
<dbReference type="PATRIC" id="fig|1796491.3.peg.39"/>
<accession>A0A139BXW3</accession>
<dbReference type="InterPro" id="IPR002931">
    <property type="entry name" value="Transglutaminase-like"/>
</dbReference>
<dbReference type="Pfam" id="PF13559">
    <property type="entry name" value="DUF4129"/>
    <property type="match status" value="1"/>
</dbReference>
<dbReference type="SUPFAM" id="SSF54001">
    <property type="entry name" value="Cysteine proteinases"/>
    <property type="match status" value="1"/>
</dbReference>
<feature type="transmembrane region" description="Helical" evidence="1">
    <location>
        <begin position="53"/>
        <end position="72"/>
    </location>
</feature>
<evidence type="ECO:0000313" key="4">
    <source>
        <dbReference type="Proteomes" id="UP000070578"/>
    </source>
</evidence>
<feature type="transmembrane region" description="Helical" evidence="1">
    <location>
        <begin position="153"/>
        <end position="173"/>
    </location>
</feature>
<keyword evidence="1" id="KW-0812">Transmembrane</keyword>
<dbReference type="Gene3D" id="3.10.620.30">
    <property type="match status" value="1"/>
</dbReference>
<dbReference type="PANTHER" id="PTHR42736:SF1">
    <property type="entry name" value="PROTEIN-GLUTAMINE GAMMA-GLUTAMYLTRANSFERASE"/>
    <property type="match status" value="1"/>
</dbReference>
<dbReference type="Pfam" id="PF11992">
    <property type="entry name" value="TgpA_N"/>
    <property type="match status" value="1"/>
</dbReference>
<feature type="transmembrane region" description="Helical" evidence="1">
    <location>
        <begin position="5"/>
        <end position="21"/>
    </location>
</feature>
<organism evidence="3 4">
    <name type="scientific">Candidatus Gallionella acididurans</name>
    <dbReference type="NCBI Taxonomy" id="1796491"/>
    <lineage>
        <taxon>Bacteria</taxon>
        <taxon>Pseudomonadati</taxon>
        <taxon>Pseudomonadota</taxon>
        <taxon>Betaproteobacteria</taxon>
        <taxon>Nitrosomonadales</taxon>
        <taxon>Gallionellaceae</taxon>
        <taxon>Gallionella</taxon>
    </lineage>
</organism>
<name>A0A139BXW3_9PROT</name>
<comment type="caution">
    <text evidence="3">The sequence shown here is derived from an EMBL/GenBank/DDBJ whole genome shotgun (WGS) entry which is preliminary data.</text>
</comment>
<protein>
    <submittedName>
        <fullName evidence="3">Transglutaminase domain protein</fullName>
    </submittedName>
</protein>
<evidence type="ECO:0000256" key="1">
    <source>
        <dbReference type="SAM" id="Phobius"/>
    </source>
</evidence>
<dbReference type="InterPro" id="IPR052901">
    <property type="entry name" value="Bact_TGase-like"/>
</dbReference>
<dbReference type="InterPro" id="IPR038765">
    <property type="entry name" value="Papain-like_cys_pep_sf"/>
</dbReference>
<keyword evidence="1" id="KW-1133">Transmembrane helix</keyword>
<reference evidence="3 4" key="2">
    <citation type="submission" date="2016-03" db="EMBL/GenBank/DDBJ databases">
        <title>New uncultured bacterium of the family Gallionellaceae from acid mine drainage: description and reconstruction of genome based on metagenomic analysis of microbial community.</title>
        <authorList>
            <person name="Kadnikov V."/>
            <person name="Ivasenko D."/>
            <person name="Beletsky A."/>
            <person name="Mardanov A."/>
            <person name="Danilova E."/>
            <person name="Pimenov N."/>
            <person name="Karnachuk O."/>
            <person name="Ravin N."/>
        </authorList>
    </citation>
    <scope>NUCLEOTIDE SEQUENCE [LARGE SCALE GENOMIC DNA]</scope>
    <source>
        <strain evidence="3">ShG14-8</strain>
    </source>
</reference>
<dbReference type="SMART" id="SM00460">
    <property type="entry name" value="TGc"/>
    <property type="match status" value="1"/>
</dbReference>
<dbReference type="AlphaFoldDB" id="A0A139BXW3"/>
<dbReference type="InterPro" id="IPR025403">
    <property type="entry name" value="TgpA-like_C"/>
</dbReference>
<sequence>MNKSLIYGLLLSILMVIAPHAEHLPLWVSGLCAGLLLWRTWLTYGDKALPKRWLLMLVTFAGTAGIIFNYHTMFGREAGVTLLVMLATLKLMELRKPRDAMVLVYLACFIIITNFFYSQSIPTALYLLASLTVIVTTWVHLQAESIALRPRMRIAAVLLLQALPLTLILFILFPRVQGPLWGLPQDAYASTGLDDRMSPGSLSRLGLSEEVAFRVSYNGKPPRRDQMYWRGPVLWYFDGRTWTPGRTTLTYPPDFTDLGQPIDYVVTLEPHNKTWLFTLDVPDKLTIPAIISSDFQVLNRAPVHARMRYAARSNLVYHANVRESERQLQRALQLPRQFNPRAQQLAAEWRAGSKDDETLVNTALRYFSKQGFVYTLQPPLLGSNSVDDFLFNAKQGFCEHYASAFVFLMRAANVPARVVTGYLGGEYNSVGNYYIVRQSDAHAWAEVWLAGQGWVRVDPTGVIAPGRLESGLSAAVSDSAALPFMERNPPQWMRDLRFNLDTLANQWNQWVLGYDSERQFAFLTRLGMESVTWQKMALNMSAGLGAVIALFSLFMLRHLFVRRPDKVQAAWLRVCGRLARAGLPRAAHEGAQDYADRVAAAHPALAANIRDLAARYSALRYGSHGGESVRQEFLQRVRAFKI</sequence>